<keyword evidence="5 6" id="KW-0472">Membrane</keyword>
<evidence type="ECO:0000256" key="5">
    <source>
        <dbReference type="ARBA" id="ARBA00023136"/>
    </source>
</evidence>
<feature type="transmembrane region" description="Helical" evidence="6">
    <location>
        <begin position="141"/>
        <end position="160"/>
    </location>
</feature>
<dbReference type="STRING" id="1727163.AO498_01840"/>
<feature type="transmembrane region" description="Helical" evidence="6">
    <location>
        <begin position="7"/>
        <end position="26"/>
    </location>
</feature>
<dbReference type="EMBL" id="CP012836">
    <property type="protein sequence ID" value="AMQ55117.1"/>
    <property type="molecule type" value="Genomic_DNA"/>
</dbReference>
<proteinExistence type="inferred from homology"/>
<feature type="transmembrane region" description="Helical" evidence="6">
    <location>
        <begin position="32"/>
        <end position="49"/>
    </location>
</feature>
<dbReference type="OrthoDB" id="5651790at2"/>
<accession>A0A142EJ12</accession>
<dbReference type="KEGG" id="alm:AO498_01840"/>
<comment type="similarity">
    <text evidence="2">Belongs to the TMEM86 family.</text>
</comment>
<feature type="transmembrane region" description="Helical" evidence="6">
    <location>
        <begin position="114"/>
        <end position="135"/>
    </location>
</feature>
<feature type="transmembrane region" description="Helical" evidence="6">
    <location>
        <begin position="84"/>
        <end position="102"/>
    </location>
</feature>
<dbReference type="GO" id="GO:0016020">
    <property type="term" value="C:membrane"/>
    <property type="evidence" value="ECO:0007669"/>
    <property type="project" value="UniProtKB-SubCell"/>
</dbReference>
<keyword evidence="8" id="KW-1185">Reference proteome</keyword>
<evidence type="ECO:0000313" key="7">
    <source>
        <dbReference type="EMBL" id="AMQ55117.1"/>
    </source>
</evidence>
<dbReference type="PANTHER" id="PTHR31885">
    <property type="entry name" value="GH04784P"/>
    <property type="match status" value="1"/>
</dbReference>
<dbReference type="PATRIC" id="fig|1727163.4.peg.386"/>
<dbReference type="Pfam" id="PF07947">
    <property type="entry name" value="YhhN"/>
    <property type="match status" value="1"/>
</dbReference>
<keyword evidence="3 6" id="KW-0812">Transmembrane</keyword>
<evidence type="ECO:0008006" key="9">
    <source>
        <dbReference type="Google" id="ProtNLM"/>
    </source>
</evidence>
<sequence>MRDRNIIWLYVFLAATIADLTFMISGENFNRFFSKPLILLGLILYFFRISRTISSTILTKSILGALIFSWLGDILLLWPKLFVYGLGSFLIAHICYIIGFRLAQNSDQFRKPDFIKSFFYNLPIYLGASLVFYFINPGLGSLKIPVIAYILVIVGMVATARDRFKKCNPSSFWQVMIGASLFFISDGIIAISKFYHDFAEAGILIMGTYATAQLLIVMGIRSYLIAQK</sequence>
<dbReference type="Proteomes" id="UP000073816">
    <property type="component" value="Chromosome"/>
</dbReference>
<dbReference type="GO" id="GO:0016787">
    <property type="term" value="F:hydrolase activity"/>
    <property type="evidence" value="ECO:0007669"/>
    <property type="project" value="TreeGrafter"/>
</dbReference>
<gene>
    <name evidence="7" type="ORF">AO498_01840</name>
</gene>
<feature type="transmembrane region" description="Helical" evidence="6">
    <location>
        <begin position="201"/>
        <end position="224"/>
    </location>
</feature>
<reference evidence="7 8" key="2">
    <citation type="journal article" date="2016" name="Genome Announc.">
        <title>Complete Genome Sequence of Algoriphagus sp. Strain M8-2, Isolated from a Brackish Lake.</title>
        <authorList>
            <person name="Muraguchi Y."/>
            <person name="Kushimoto K."/>
            <person name="Ohtsubo Y."/>
            <person name="Suzuki T."/>
            <person name="Dohra H."/>
            <person name="Kimbara K."/>
            <person name="Shintani M."/>
        </authorList>
    </citation>
    <scope>NUCLEOTIDE SEQUENCE [LARGE SCALE GENOMIC DNA]</scope>
    <source>
        <strain evidence="7 8">M8-2</strain>
    </source>
</reference>
<name>A0A142EJ12_9BACT</name>
<feature type="transmembrane region" description="Helical" evidence="6">
    <location>
        <begin position="172"/>
        <end position="195"/>
    </location>
</feature>
<dbReference type="RefSeq" id="WP_067542956.1">
    <property type="nucleotide sequence ID" value="NZ_CP012836.1"/>
</dbReference>
<protein>
    <recommendedName>
        <fullName evidence="9">Lysoplasmalogenase</fullName>
    </recommendedName>
</protein>
<feature type="transmembrane region" description="Helical" evidence="6">
    <location>
        <begin position="61"/>
        <end position="78"/>
    </location>
</feature>
<dbReference type="PANTHER" id="PTHR31885:SF6">
    <property type="entry name" value="GH04784P"/>
    <property type="match status" value="1"/>
</dbReference>
<dbReference type="InterPro" id="IPR012506">
    <property type="entry name" value="TMEM86B-like"/>
</dbReference>
<evidence type="ECO:0000256" key="6">
    <source>
        <dbReference type="SAM" id="Phobius"/>
    </source>
</evidence>
<dbReference type="AlphaFoldDB" id="A0A142EJ12"/>
<evidence type="ECO:0000313" key="8">
    <source>
        <dbReference type="Proteomes" id="UP000073816"/>
    </source>
</evidence>
<keyword evidence="4 6" id="KW-1133">Transmembrane helix</keyword>
<evidence type="ECO:0000256" key="2">
    <source>
        <dbReference type="ARBA" id="ARBA00007375"/>
    </source>
</evidence>
<comment type="subcellular location">
    <subcellularLocation>
        <location evidence="1">Membrane</location>
        <topology evidence="1">Multi-pass membrane protein</topology>
    </subcellularLocation>
</comment>
<evidence type="ECO:0000256" key="4">
    <source>
        <dbReference type="ARBA" id="ARBA00022989"/>
    </source>
</evidence>
<evidence type="ECO:0000256" key="3">
    <source>
        <dbReference type="ARBA" id="ARBA00022692"/>
    </source>
</evidence>
<evidence type="ECO:0000256" key="1">
    <source>
        <dbReference type="ARBA" id="ARBA00004141"/>
    </source>
</evidence>
<reference evidence="8" key="1">
    <citation type="submission" date="2015-09" db="EMBL/GenBank/DDBJ databases">
        <title>Complete sequence of Algoriphagus sp. M8-2.</title>
        <authorList>
            <person name="Shintani M."/>
        </authorList>
    </citation>
    <scope>NUCLEOTIDE SEQUENCE [LARGE SCALE GENOMIC DNA]</scope>
    <source>
        <strain evidence="8">M8-2</strain>
    </source>
</reference>
<organism evidence="7 8">
    <name type="scientific">Algoriphagus sanaruensis</name>
    <dbReference type="NCBI Taxonomy" id="1727163"/>
    <lineage>
        <taxon>Bacteria</taxon>
        <taxon>Pseudomonadati</taxon>
        <taxon>Bacteroidota</taxon>
        <taxon>Cytophagia</taxon>
        <taxon>Cytophagales</taxon>
        <taxon>Cyclobacteriaceae</taxon>
        <taxon>Algoriphagus</taxon>
    </lineage>
</organism>